<dbReference type="AlphaFoldDB" id="S4NH51"/>
<feature type="non-terminal residue" evidence="2">
    <location>
        <position position="78"/>
    </location>
</feature>
<proteinExistence type="predicted"/>
<evidence type="ECO:0000313" key="2">
    <source>
        <dbReference type="EMBL" id="JAA78086.1"/>
    </source>
</evidence>
<evidence type="ECO:0000256" key="1">
    <source>
        <dbReference type="SAM" id="MobiDB-lite"/>
    </source>
</evidence>
<feature type="non-terminal residue" evidence="2">
    <location>
        <position position="1"/>
    </location>
</feature>
<sequence length="78" mass="8780">RIDKNSNEKKLNVPHKGDQRLTNGHVQGKPIPKMGREVVKDKLVAIKQKSSEGSPKPNGIRTDKKLTDATRPDDRRPM</sequence>
<feature type="region of interest" description="Disordered" evidence="1">
    <location>
        <begin position="1"/>
        <end position="33"/>
    </location>
</feature>
<accession>S4NH51</accession>
<protein>
    <submittedName>
        <fullName evidence="2">Uncharacterized protein</fullName>
    </submittedName>
</protein>
<organism evidence="2">
    <name type="scientific">Pararge aegeria</name>
    <name type="common">speckled wood butterfly</name>
    <dbReference type="NCBI Taxonomy" id="116150"/>
    <lineage>
        <taxon>Eukaryota</taxon>
        <taxon>Metazoa</taxon>
        <taxon>Ecdysozoa</taxon>
        <taxon>Arthropoda</taxon>
        <taxon>Hexapoda</taxon>
        <taxon>Insecta</taxon>
        <taxon>Pterygota</taxon>
        <taxon>Neoptera</taxon>
        <taxon>Endopterygota</taxon>
        <taxon>Lepidoptera</taxon>
        <taxon>Glossata</taxon>
        <taxon>Ditrysia</taxon>
        <taxon>Papilionoidea</taxon>
        <taxon>Nymphalidae</taxon>
        <taxon>Satyrinae</taxon>
        <taxon>Satyrini</taxon>
        <taxon>Parargina</taxon>
        <taxon>Pararge</taxon>
    </lineage>
</organism>
<name>S4NH51_9NEOP</name>
<feature type="region of interest" description="Disordered" evidence="1">
    <location>
        <begin position="46"/>
        <end position="78"/>
    </location>
</feature>
<feature type="compositionally biased region" description="Basic and acidic residues" evidence="1">
    <location>
        <begin position="61"/>
        <end position="78"/>
    </location>
</feature>
<dbReference type="EMBL" id="GAIX01014474">
    <property type="protein sequence ID" value="JAA78086.1"/>
    <property type="molecule type" value="Transcribed_RNA"/>
</dbReference>
<reference evidence="2" key="2">
    <citation type="submission" date="2013-05" db="EMBL/GenBank/DDBJ databases">
        <authorList>
            <person name="Carter J.-M."/>
            <person name="Baker S.C."/>
            <person name="Pink R."/>
            <person name="Carter D.R.F."/>
            <person name="Collins A."/>
            <person name="Tomlin J."/>
            <person name="Gibbs M."/>
            <person name="Breuker C.J."/>
        </authorList>
    </citation>
    <scope>NUCLEOTIDE SEQUENCE</scope>
    <source>
        <tissue evidence="2">Ovary</tissue>
    </source>
</reference>
<feature type="compositionally biased region" description="Basic and acidic residues" evidence="1">
    <location>
        <begin position="1"/>
        <end position="19"/>
    </location>
</feature>
<reference evidence="2" key="1">
    <citation type="journal article" date="2013" name="BMC Genomics">
        <title>Unscrambling butterfly oogenesis.</title>
        <authorList>
            <person name="Carter J.M."/>
            <person name="Baker S.C."/>
            <person name="Pink R."/>
            <person name="Carter D.R."/>
            <person name="Collins A."/>
            <person name="Tomlin J."/>
            <person name="Gibbs M."/>
            <person name="Breuker C.J."/>
        </authorList>
    </citation>
    <scope>NUCLEOTIDE SEQUENCE</scope>
    <source>
        <tissue evidence="2">Ovary</tissue>
    </source>
</reference>